<keyword evidence="2" id="KW-0812">Transmembrane</keyword>
<comment type="caution">
    <text evidence="3">The sequence shown here is derived from an EMBL/GenBank/DDBJ whole genome shotgun (WGS) entry which is preliminary data.</text>
</comment>
<feature type="transmembrane region" description="Helical" evidence="2">
    <location>
        <begin position="52"/>
        <end position="69"/>
    </location>
</feature>
<sequence>MNQIPQPELANAMPPTNAPAAGKPRDPSWPEPRRRPRVPQVYGIVHCIKRSLGVMLDLGGIVMCIMYAAKYPPRAGSGIVPTIGAFIALAIDLAEVIGTANGSRRIPRAHPGLTFVIDFVAMVLFLIGFLMLFLSDFGESSKPRPWLDAVSEMLIIECLSFSIRIIFLIWACIDCCVRKSQRKQRVVYVPVVFPTDASGPGIPPPVYGLPAGNVVAGTELPKYEIASDRNQATTN</sequence>
<reference evidence="3" key="1">
    <citation type="submission" date="2021-10" db="EMBL/GenBank/DDBJ databases">
        <authorList>
            <person name="Piombo E."/>
        </authorList>
    </citation>
    <scope>NUCLEOTIDE SEQUENCE</scope>
</reference>
<dbReference type="AlphaFoldDB" id="A0A9N9U9Y4"/>
<evidence type="ECO:0000256" key="2">
    <source>
        <dbReference type="SAM" id="Phobius"/>
    </source>
</evidence>
<protein>
    <submittedName>
        <fullName evidence="3">Uncharacterized protein</fullName>
    </submittedName>
</protein>
<dbReference type="Proteomes" id="UP000754883">
    <property type="component" value="Unassembled WGS sequence"/>
</dbReference>
<feature type="transmembrane region" description="Helical" evidence="2">
    <location>
        <begin position="75"/>
        <end position="94"/>
    </location>
</feature>
<evidence type="ECO:0000313" key="4">
    <source>
        <dbReference type="Proteomes" id="UP000754883"/>
    </source>
</evidence>
<dbReference type="EMBL" id="CABFNO020001394">
    <property type="protein sequence ID" value="CAG9985169.1"/>
    <property type="molecule type" value="Genomic_DNA"/>
</dbReference>
<feature type="region of interest" description="Disordered" evidence="1">
    <location>
        <begin position="1"/>
        <end position="34"/>
    </location>
</feature>
<feature type="transmembrane region" description="Helical" evidence="2">
    <location>
        <begin position="154"/>
        <end position="173"/>
    </location>
</feature>
<evidence type="ECO:0000256" key="1">
    <source>
        <dbReference type="SAM" id="MobiDB-lite"/>
    </source>
</evidence>
<accession>A0A9N9U9Y4</accession>
<gene>
    <name evidence="3" type="ORF">CBYS24578_00006842</name>
</gene>
<organism evidence="3 4">
    <name type="scientific">Clonostachys byssicola</name>
    <dbReference type="NCBI Taxonomy" id="160290"/>
    <lineage>
        <taxon>Eukaryota</taxon>
        <taxon>Fungi</taxon>
        <taxon>Dikarya</taxon>
        <taxon>Ascomycota</taxon>
        <taxon>Pezizomycotina</taxon>
        <taxon>Sordariomycetes</taxon>
        <taxon>Hypocreomycetidae</taxon>
        <taxon>Hypocreales</taxon>
        <taxon>Bionectriaceae</taxon>
        <taxon>Clonostachys</taxon>
    </lineage>
</organism>
<proteinExistence type="predicted"/>
<keyword evidence="4" id="KW-1185">Reference proteome</keyword>
<evidence type="ECO:0000313" key="3">
    <source>
        <dbReference type="EMBL" id="CAG9985169.1"/>
    </source>
</evidence>
<keyword evidence="2" id="KW-0472">Membrane</keyword>
<feature type="transmembrane region" description="Helical" evidence="2">
    <location>
        <begin position="115"/>
        <end position="134"/>
    </location>
</feature>
<name>A0A9N9U9Y4_9HYPO</name>
<dbReference type="OrthoDB" id="5137119at2759"/>
<keyword evidence="2" id="KW-1133">Transmembrane helix</keyword>
<feature type="compositionally biased region" description="Low complexity" evidence="1">
    <location>
        <begin position="10"/>
        <end position="21"/>
    </location>
</feature>
<feature type="compositionally biased region" description="Basic and acidic residues" evidence="1">
    <location>
        <begin position="23"/>
        <end position="33"/>
    </location>
</feature>